<reference evidence="1" key="1">
    <citation type="journal article" date="2021" name="Proc. Natl. Acad. Sci. U.S.A.">
        <title>A Catalog of Tens of Thousands of Viruses from Human Metagenomes Reveals Hidden Associations with Chronic Diseases.</title>
        <authorList>
            <person name="Tisza M.J."/>
            <person name="Buck C.B."/>
        </authorList>
    </citation>
    <scope>NUCLEOTIDE SEQUENCE</scope>
    <source>
        <strain evidence="1">CtqPo10</strain>
    </source>
</reference>
<proteinExistence type="predicted"/>
<accession>A0A8S5SUM5</accession>
<name>A0A8S5SUM5_9CAUD</name>
<evidence type="ECO:0000313" key="1">
    <source>
        <dbReference type="EMBL" id="DAF54656.1"/>
    </source>
</evidence>
<organism evidence="1">
    <name type="scientific">Siphoviridae sp. ctqPo10</name>
    <dbReference type="NCBI Taxonomy" id="2827948"/>
    <lineage>
        <taxon>Viruses</taxon>
        <taxon>Duplodnaviria</taxon>
        <taxon>Heunggongvirae</taxon>
        <taxon>Uroviricota</taxon>
        <taxon>Caudoviricetes</taxon>
    </lineage>
</organism>
<dbReference type="EMBL" id="BK032682">
    <property type="protein sequence ID" value="DAF54656.1"/>
    <property type="molecule type" value="Genomic_DNA"/>
</dbReference>
<protein>
    <submittedName>
        <fullName evidence="1">Uncharacterized protein</fullName>
    </submittedName>
</protein>
<sequence>MNCRNRLDRTNWNYCAANCIYNYKSLVTHFALLKSVQETDGAGWLK</sequence>